<accession>A0A1H7G8N5</accession>
<name>A0A1H7G8N5_9GAMM</name>
<evidence type="ECO:0000313" key="2">
    <source>
        <dbReference type="EMBL" id="SEK32820.1"/>
    </source>
</evidence>
<keyword evidence="2" id="KW-0378">Hydrolase</keyword>
<dbReference type="Proteomes" id="UP000199256">
    <property type="component" value="Unassembled WGS sequence"/>
</dbReference>
<dbReference type="Gene3D" id="2.60.40.2250">
    <property type="match status" value="1"/>
</dbReference>
<dbReference type="RefSeq" id="WP_090250199.1">
    <property type="nucleotide sequence ID" value="NZ_FOAA01000001.1"/>
</dbReference>
<dbReference type="Gene3D" id="3.10.620.30">
    <property type="match status" value="1"/>
</dbReference>
<dbReference type="Pfam" id="PF01841">
    <property type="entry name" value="Transglut_core"/>
    <property type="match status" value="1"/>
</dbReference>
<dbReference type="GO" id="GO:0008233">
    <property type="term" value="F:peptidase activity"/>
    <property type="evidence" value="ECO:0007669"/>
    <property type="project" value="UniProtKB-KW"/>
</dbReference>
<protein>
    <submittedName>
        <fullName evidence="2">Transglutaminase-like enzyme, putative cysteine protease</fullName>
    </submittedName>
</protein>
<organism evidence="2 3">
    <name type="scientific">Ectothiorhodospira marina</name>
    <dbReference type="NCBI Taxonomy" id="1396821"/>
    <lineage>
        <taxon>Bacteria</taxon>
        <taxon>Pseudomonadati</taxon>
        <taxon>Pseudomonadota</taxon>
        <taxon>Gammaproteobacteria</taxon>
        <taxon>Chromatiales</taxon>
        <taxon>Ectothiorhodospiraceae</taxon>
        <taxon>Ectothiorhodospira</taxon>
    </lineage>
</organism>
<dbReference type="PANTHER" id="PTHR33490">
    <property type="entry name" value="BLR5614 PROTEIN-RELATED"/>
    <property type="match status" value="1"/>
</dbReference>
<dbReference type="GO" id="GO:0006508">
    <property type="term" value="P:proteolysis"/>
    <property type="evidence" value="ECO:0007669"/>
    <property type="project" value="UniProtKB-KW"/>
</dbReference>
<evidence type="ECO:0000313" key="3">
    <source>
        <dbReference type="Proteomes" id="UP000199256"/>
    </source>
</evidence>
<dbReference type="InterPro" id="IPR002931">
    <property type="entry name" value="Transglutaminase-like"/>
</dbReference>
<dbReference type="STRING" id="1396821.SAMN05444515_101425"/>
<dbReference type="InterPro" id="IPR038765">
    <property type="entry name" value="Papain-like_cys_pep_sf"/>
</dbReference>
<proteinExistence type="predicted"/>
<dbReference type="EMBL" id="FOAA01000001">
    <property type="protein sequence ID" value="SEK32820.1"/>
    <property type="molecule type" value="Genomic_DNA"/>
</dbReference>
<dbReference type="Pfam" id="PF08379">
    <property type="entry name" value="Bact_transglu_N"/>
    <property type="match status" value="1"/>
</dbReference>
<dbReference type="OrthoDB" id="9804872at2"/>
<dbReference type="AlphaFoldDB" id="A0A1H7G8N5"/>
<gene>
    <name evidence="2" type="ORF">SAMN05444515_101425</name>
</gene>
<reference evidence="3" key="1">
    <citation type="submission" date="2016-10" db="EMBL/GenBank/DDBJ databases">
        <authorList>
            <person name="Varghese N."/>
            <person name="Submissions S."/>
        </authorList>
    </citation>
    <scope>NUCLEOTIDE SEQUENCE [LARGE SCALE GENOMIC DNA]</scope>
    <source>
        <strain evidence="3">DSM 241</strain>
    </source>
</reference>
<feature type="domain" description="Transglutaminase-like" evidence="1">
    <location>
        <begin position="159"/>
        <end position="219"/>
    </location>
</feature>
<keyword evidence="2" id="KW-0645">Protease</keyword>
<dbReference type="PANTHER" id="PTHR33490:SF12">
    <property type="entry name" value="BLL5557 PROTEIN"/>
    <property type="match status" value="1"/>
</dbReference>
<dbReference type="SUPFAM" id="SSF54001">
    <property type="entry name" value="Cysteine proteinases"/>
    <property type="match status" value="1"/>
</dbReference>
<dbReference type="InterPro" id="IPR013589">
    <property type="entry name" value="Bac_transglu_N"/>
</dbReference>
<keyword evidence="3" id="KW-1185">Reference proteome</keyword>
<sequence length="265" mass="30223">MWLRVGCTLEMDFQVESPMLLLMRPRSDAHQWVAQDRYTVSPGMPIVEYTDMYGNLWQRLTAPAGHFQVQVQSEVQVPTRLERAPGAPFVLVQDLPDQTLMYLTPSRYCDSDRLGQQAAQIVRGKIPGYDQVDAITRWTHRHMTYLTYSDPAPISAREAIERGNGVCRDFAQVGIALCRSLSIPARYVVGYLHRLEPMDLHAWFEAYVGGQWFTFDPTQAETQVGRVRLGYGRDASDVPVFNQFGPLVIPSRMDVFVEQIEDLTH</sequence>
<dbReference type="SMART" id="SM00460">
    <property type="entry name" value="TGc"/>
    <property type="match status" value="1"/>
</dbReference>
<evidence type="ECO:0000259" key="1">
    <source>
        <dbReference type="SMART" id="SM00460"/>
    </source>
</evidence>